<dbReference type="Proteomes" id="UP001207228">
    <property type="component" value="Unassembled WGS sequence"/>
</dbReference>
<proteinExistence type="predicted"/>
<keyword evidence="2" id="KW-1185">Reference proteome</keyword>
<gene>
    <name evidence="1" type="ORF">OO017_12080</name>
</gene>
<accession>A0ABT3RGT3</accession>
<sequence>MKNRGLRRYFENLKQQKLPEALDFSGADQSWFDLYHLHIDDLGLGNISWKSRKQHLDALFELAELVKEKLSVYPKDYQFWIEIDENDSREDAIYIHTPNPNENNFPVNLEFDEELEVKNILLLNYLNGKGYSMQKKKLTNSEGKFCTTYFLYQEGLGARIKAQPFRITQP</sequence>
<protein>
    <submittedName>
        <fullName evidence="1">Uncharacterized protein</fullName>
    </submittedName>
</protein>
<organism evidence="1 2">
    <name type="scientific">Pontibacter anaerobius</name>
    <dbReference type="NCBI Taxonomy" id="2993940"/>
    <lineage>
        <taxon>Bacteria</taxon>
        <taxon>Pseudomonadati</taxon>
        <taxon>Bacteroidota</taxon>
        <taxon>Cytophagia</taxon>
        <taxon>Cytophagales</taxon>
        <taxon>Hymenobacteraceae</taxon>
        <taxon>Pontibacter</taxon>
    </lineage>
</organism>
<dbReference type="EMBL" id="JAPFQO010000007">
    <property type="protein sequence ID" value="MCX2740688.1"/>
    <property type="molecule type" value="Genomic_DNA"/>
</dbReference>
<dbReference type="RefSeq" id="WP_266052751.1">
    <property type="nucleotide sequence ID" value="NZ_JAPFQO010000007.1"/>
</dbReference>
<comment type="caution">
    <text evidence="1">The sequence shown here is derived from an EMBL/GenBank/DDBJ whole genome shotgun (WGS) entry which is preliminary data.</text>
</comment>
<evidence type="ECO:0000313" key="2">
    <source>
        <dbReference type="Proteomes" id="UP001207228"/>
    </source>
</evidence>
<name>A0ABT3RGT3_9BACT</name>
<reference evidence="1 2" key="1">
    <citation type="submission" date="2022-11" db="EMBL/GenBank/DDBJ databases">
        <title>The characterization of three novel Bacteroidetes species and genomic analysis of their roles in tidal elemental geochemical cycles.</title>
        <authorList>
            <person name="Ma K.-J."/>
        </authorList>
    </citation>
    <scope>NUCLEOTIDE SEQUENCE [LARGE SCALE GENOMIC DNA]</scope>
    <source>
        <strain evidence="1 2">M82</strain>
    </source>
</reference>
<evidence type="ECO:0000313" key="1">
    <source>
        <dbReference type="EMBL" id="MCX2740688.1"/>
    </source>
</evidence>